<dbReference type="GO" id="GO:0051287">
    <property type="term" value="F:NAD binding"/>
    <property type="evidence" value="ECO:0007669"/>
    <property type="project" value="InterPro"/>
</dbReference>
<dbReference type="EC" id="1.1.1.262" evidence="4"/>
<dbReference type="GO" id="GO:0046872">
    <property type="term" value="F:metal ion binding"/>
    <property type="evidence" value="ECO:0007669"/>
    <property type="project" value="UniProtKB-KW"/>
</dbReference>
<dbReference type="PANTHER" id="PTHR30004:SF6">
    <property type="entry name" value="D-THREONATE 4-PHOSPHATE DEHYDROGENASE"/>
    <property type="match status" value="1"/>
</dbReference>
<sequence length="312" mass="31944">MCIGDPNGIGAEIAVKAALALGVRGDDRPLLIGDGFVIDRACEVLALDAKAREAFDVHPLEALARKDWKPGQVDAAAGAATVAYVRTAVELQRAGRIAAIAAAPHSETAVNAAGIPFSGYAGLVADCTGTPRDRVFLMLEAKGLRVVHCTLHESVLAAIARITPALVQAAAEAARQTLPKLGIASPRLCVIGINPHAGEGGLFGDEDERITKPAVRAMREMGWEVDGPLGADLALSERKHDAYVAMLHDQGHVAVKMLSPKGATALVAGLPLLFASVGHGAAFDLAGKGQADASAMTDTVALLAKAAAGVAA</sequence>
<reference evidence="4" key="1">
    <citation type="submission" date="2020-02" db="EMBL/GenBank/DDBJ databases">
        <authorList>
            <person name="Meier V. D."/>
        </authorList>
    </citation>
    <scope>NUCLEOTIDE SEQUENCE</scope>
    <source>
        <strain evidence="4">AVDCRST_MAG51</strain>
    </source>
</reference>
<dbReference type="Gene3D" id="3.40.718.10">
    <property type="entry name" value="Isopropylmalate Dehydrogenase"/>
    <property type="match status" value="1"/>
</dbReference>
<dbReference type="GO" id="GO:0050570">
    <property type="term" value="F:4-hydroxythreonine-4-phosphate dehydrogenase activity"/>
    <property type="evidence" value="ECO:0007669"/>
    <property type="project" value="UniProtKB-EC"/>
</dbReference>
<organism evidence="4">
    <name type="scientific">uncultured Ramlibacter sp</name>
    <dbReference type="NCBI Taxonomy" id="260755"/>
    <lineage>
        <taxon>Bacteria</taxon>
        <taxon>Pseudomonadati</taxon>
        <taxon>Pseudomonadota</taxon>
        <taxon>Betaproteobacteria</taxon>
        <taxon>Burkholderiales</taxon>
        <taxon>Comamonadaceae</taxon>
        <taxon>Ramlibacter</taxon>
        <taxon>environmental samples</taxon>
    </lineage>
</organism>
<evidence type="ECO:0000256" key="2">
    <source>
        <dbReference type="ARBA" id="ARBA00023002"/>
    </source>
</evidence>
<dbReference type="EMBL" id="CADCUX010000199">
    <property type="protein sequence ID" value="CAA9398819.1"/>
    <property type="molecule type" value="Genomic_DNA"/>
</dbReference>
<accession>A0A6J4NVQ2</accession>
<dbReference type="PANTHER" id="PTHR30004">
    <property type="entry name" value="4-HYDROXYTHREONINE-4-PHOSPHATE DEHYDROGENASE"/>
    <property type="match status" value="1"/>
</dbReference>
<protein>
    <submittedName>
        <fullName evidence="4">4-hydroxythreonine-4-phosphate dehydrogenase</fullName>
        <ecNumber evidence="4">1.1.1.262</ecNumber>
    </submittedName>
</protein>
<name>A0A6J4NVQ2_9BURK</name>
<dbReference type="Pfam" id="PF04166">
    <property type="entry name" value="PdxA"/>
    <property type="match status" value="1"/>
</dbReference>
<proteinExistence type="predicted"/>
<dbReference type="AlphaFoldDB" id="A0A6J4NVQ2"/>
<evidence type="ECO:0000256" key="1">
    <source>
        <dbReference type="ARBA" id="ARBA00022723"/>
    </source>
</evidence>
<gene>
    <name evidence="4" type="ORF">AVDCRST_MAG51-764</name>
</gene>
<dbReference type="SUPFAM" id="SSF53659">
    <property type="entry name" value="Isocitrate/Isopropylmalate dehydrogenase-like"/>
    <property type="match status" value="1"/>
</dbReference>
<keyword evidence="1" id="KW-0479">Metal-binding</keyword>
<dbReference type="InterPro" id="IPR005255">
    <property type="entry name" value="PdxA_fam"/>
</dbReference>
<keyword evidence="3" id="KW-0520">NAD</keyword>
<keyword evidence="2 4" id="KW-0560">Oxidoreductase</keyword>
<evidence type="ECO:0000313" key="4">
    <source>
        <dbReference type="EMBL" id="CAA9398819.1"/>
    </source>
</evidence>
<evidence type="ECO:0000256" key="3">
    <source>
        <dbReference type="ARBA" id="ARBA00023027"/>
    </source>
</evidence>